<comment type="caution">
    <text evidence="1">The sequence shown here is derived from an EMBL/GenBank/DDBJ whole genome shotgun (WGS) entry which is preliminary data.</text>
</comment>
<dbReference type="Proteomes" id="UP001177260">
    <property type="component" value="Unassembled WGS sequence"/>
</dbReference>
<evidence type="ECO:0000313" key="2">
    <source>
        <dbReference type="Proteomes" id="UP001177260"/>
    </source>
</evidence>
<reference evidence="1 2" key="1">
    <citation type="journal article" date="2023" name="ACS Omega">
        <title>Identification of the Neoaspergillic Acid Biosynthesis Gene Cluster by Establishing an In Vitro CRISPR-Ribonucleoprotein Genetic System in Aspergillus melleus.</title>
        <authorList>
            <person name="Yuan B."/>
            <person name="Grau M.F."/>
            <person name="Murata R.M."/>
            <person name="Torok T."/>
            <person name="Venkateswaran K."/>
            <person name="Stajich J.E."/>
            <person name="Wang C.C.C."/>
        </authorList>
    </citation>
    <scope>NUCLEOTIDE SEQUENCE [LARGE SCALE GENOMIC DNA]</scope>
    <source>
        <strain evidence="1 2">IMV 1140</strain>
    </source>
</reference>
<evidence type="ECO:0000313" key="1">
    <source>
        <dbReference type="EMBL" id="KAK1144023.1"/>
    </source>
</evidence>
<proteinExistence type="predicted"/>
<name>A0ACC3B1N5_9EURO</name>
<sequence>MTTFLDLPLLIREQIYRHVLVMTRIFVRPFISMNYPFDANRVQNYGIPTLTLLSVCKQIYQEATPIYLRENTFSIVHIDLLAAAFAINLAQFVADQLPNVSAAIDALSPSYQRVTVLRALDAMQLDFPSAEGLLRRSRPSSIAVSAEMDSHMESGMGMESTPSASASTAVLHDRHVENMKEYIWGRTLTFVRKAFRLATLQVDLRRCTCVEGCCRLADEVLRWGWFHVWVNGMPAQVLVRGASPDEKELIVKIFDRQRFHAGVRRDEVYDEGRVLDGRDLDGYASVMRGGFDRVKGGDGL</sequence>
<organism evidence="1 2">
    <name type="scientific">Aspergillus melleus</name>
    <dbReference type="NCBI Taxonomy" id="138277"/>
    <lineage>
        <taxon>Eukaryota</taxon>
        <taxon>Fungi</taxon>
        <taxon>Dikarya</taxon>
        <taxon>Ascomycota</taxon>
        <taxon>Pezizomycotina</taxon>
        <taxon>Eurotiomycetes</taxon>
        <taxon>Eurotiomycetidae</taxon>
        <taxon>Eurotiales</taxon>
        <taxon>Aspergillaceae</taxon>
        <taxon>Aspergillus</taxon>
        <taxon>Aspergillus subgen. Circumdati</taxon>
    </lineage>
</organism>
<keyword evidence="2" id="KW-1185">Reference proteome</keyword>
<dbReference type="EMBL" id="JAOPJF010000034">
    <property type="protein sequence ID" value="KAK1144023.1"/>
    <property type="molecule type" value="Genomic_DNA"/>
</dbReference>
<protein>
    <submittedName>
        <fullName evidence="1">Uncharacterized protein</fullName>
    </submittedName>
</protein>
<accession>A0ACC3B1N5</accession>
<gene>
    <name evidence="1" type="ORF">N8T08_005932</name>
</gene>